<reference evidence="6" key="1">
    <citation type="journal article" date="2023" name="Commun. Biol.">
        <title>Genome analysis of Parmales, the sister group of diatoms, reveals the evolutionary specialization of diatoms from phago-mixotrophs to photoautotrophs.</title>
        <authorList>
            <person name="Ban H."/>
            <person name="Sato S."/>
            <person name="Yoshikawa S."/>
            <person name="Yamada K."/>
            <person name="Nakamura Y."/>
            <person name="Ichinomiya M."/>
            <person name="Sato N."/>
            <person name="Blanc-Mathieu R."/>
            <person name="Endo H."/>
            <person name="Kuwata A."/>
            <person name="Ogata H."/>
        </authorList>
    </citation>
    <scope>NUCLEOTIDE SEQUENCE [LARGE SCALE GENOMIC DNA]</scope>
    <source>
        <strain evidence="6">NIES 3701</strain>
    </source>
</reference>
<dbReference type="Pfam" id="PF12697">
    <property type="entry name" value="Abhydrolase_6"/>
    <property type="match status" value="1"/>
</dbReference>
<evidence type="ECO:0000256" key="1">
    <source>
        <dbReference type="ARBA" id="ARBA00010088"/>
    </source>
</evidence>
<dbReference type="InterPro" id="IPR050266">
    <property type="entry name" value="AB_hydrolase_sf"/>
</dbReference>
<dbReference type="SUPFAM" id="SSF53474">
    <property type="entry name" value="alpha/beta-Hydrolases"/>
    <property type="match status" value="1"/>
</dbReference>
<dbReference type="Proteomes" id="UP001165085">
    <property type="component" value="Unassembled WGS sequence"/>
</dbReference>
<accession>A0A9W7AKW4</accession>
<dbReference type="GO" id="GO:0047372">
    <property type="term" value="F:monoacylglycerol lipase activity"/>
    <property type="evidence" value="ECO:0007669"/>
    <property type="project" value="TreeGrafter"/>
</dbReference>
<dbReference type="InterPro" id="IPR029058">
    <property type="entry name" value="AB_hydrolase_fold"/>
</dbReference>
<dbReference type="EMBL" id="BRXY01000138">
    <property type="protein sequence ID" value="GMH70194.1"/>
    <property type="molecule type" value="Genomic_DNA"/>
</dbReference>
<dbReference type="Gene3D" id="3.40.50.1820">
    <property type="entry name" value="alpha/beta hydrolase"/>
    <property type="match status" value="1"/>
</dbReference>
<gene>
    <name evidence="5" type="ORF">TrST_g12416</name>
</gene>
<dbReference type="GO" id="GO:0016020">
    <property type="term" value="C:membrane"/>
    <property type="evidence" value="ECO:0007669"/>
    <property type="project" value="TreeGrafter"/>
</dbReference>
<dbReference type="InterPro" id="IPR002410">
    <property type="entry name" value="Peptidase_S33"/>
</dbReference>
<protein>
    <recommendedName>
        <fullName evidence="4">AB hydrolase-1 domain-containing protein</fullName>
    </recommendedName>
</protein>
<feature type="chain" id="PRO_5040847108" description="AB hydrolase-1 domain-containing protein" evidence="3">
    <location>
        <begin position="19"/>
        <end position="303"/>
    </location>
</feature>
<keyword evidence="6" id="KW-1185">Reference proteome</keyword>
<evidence type="ECO:0000259" key="4">
    <source>
        <dbReference type="Pfam" id="PF12697"/>
    </source>
</evidence>
<feature type="domain" description="AB hydrolase-1" evidence="4">
    <location>
        <begin position="55"/>
        <end position="290"/>
    </location>
</feature>
<comment type="similarity">
    <text evidence="1">Belongs to the peptidase S33 family.</text>
</comment>
<evidence type="ECO:0000313" key="5">
    <source>
        <dbReference type="EMBL" id="GMH70194.1"/>
    </source>
</evidence>
<evidence type="ECO:0000256" key="2">
    <source>
        <dbReference type="ARBA" id="ARBA00022801"/>
    </source>
</evidence>
<dbReference type="InterPro" id="IPR000073">
    <property type="entry name" value="AB_hydrolase_1"/>
</dbReference>
<dbReference type="PANTHER" id="PTHR43798:SF33">
    <property type="entry name" value="HYDROLASE, PUTATIVE (AFU_ORTHOLOGUE AFUA_2G14860)-RELATED"/>
    <property type="match status" value="1"/>
</dbReference>
<dbReference type="PRINTS" id="PR00793">
    <property type="entry name" value="PROAMNOPTASE"/>
</dbReference>
<evidence type="ECO:0000313" key="6">
    <source>
        <dbReference type="Proteomes" id="UP001165085"/>
    </source>
</evidence>
<dbReference type="GO" id="GO:0046464">
    <property type="term" value="P:acylglycerol catabolic process"/>
    <property type="evidence" value="ECO:0007669"/>
    <property type="project" value="TreeGrafter"/>
</dbReference>
<keyword evidence="3" id="KW-0732">Signal</keyword>
<dbReference type="GO" id="GO:0008233">
    <property type="term" value="F:peptidase activity"/>
    <property type="evidence" value="ECO:0007669"/>
    <property type="project" value="InterPro"/>
</dbReference>
<name>A0A9W7AKW4_9STRA</name>
<proteinExistence type="inferred from homology"/>
<organism evidence="5 6">
    <name type="scientific">Triparma strigata</name>
    <dbReference type="NCBI Taxonomy" id="1606541"/>
    <lineage>
        <taxon>Eukaryota</taxon>
        <taxon>Sar</taxon>
        <taxon>Stramenopiles</taxon>
        <taxon>Ochrophyta</taxon>
        <taxon>Bolidophyceae</taxon>
        <taxon>Parmales</taxon>
        <taxon>Triparmaceae</taxon>
        <taxon>Triparma</taxon>
    </lineage>
</organism>
<keyword evidence="2" id="KW-0378">Hydrolase</keyword>
<dbReference type="GO" id="GO:0006508">
    <property type="term" value="P:proteolysis"/>
    <property type="evidence" value="ECO:0007669"/>
    <property type="project" value="InterPro"/>
</dbReference>
<comment type="caution">
    <text evidence="5">The sequence shown here is derived from an EMBL/GenBank/DDBJ whole genome shotgun (WGS) entry which is preliminary data.</text>
</comment>
<dbReference type="PANTHER" id="PTHR43798">
    <property type="entry name" value="MONOACYLGLYCEROL LIPASE"/>
    <property type="match status" value="1"/>
</dbReference>
<dbReference type="AlphaFoldDB" id="A0A9W7AKW4"/>
<dbReference type="OrthoDB" id="39558at2759"/>
<sequence>MIHFLVASLICLLRLADSLQFDRAVSVQRGGGGEYELAAGIARPMNLNSMQAAPILVLHGGPGVPSHYLEPLIDVVPYRSIILHDQLGCGRSPGPSSLSEYSISKSVEDLESLLKSLGVRRFHLYGQSYGGILAFEFLKKIAEGRSSVEAECLSVLLSSSPSDVAIVEGEANNLIAQLLQEDDDESSVMERFRLKHQCSTPAMPEPLKLAYNSAATPGMWRSTEVIKDYVAHPPMEGSKRMPSAMVMRGENDFVTEKCIQGWKDAFNHNFVRSKTLPGCSHHGLLENSKEYGRVVDEFFSEYD</sequence>
<feature type="signal peptide" evidence="3">
    <location>
        <begin position="1"/>
        <end position="18"/>
    </location>
</feature>
<evidence type="ECO:0000256" key="3">
    <source>
        <dbReference type="SAM" id="SignalP"/>
    </source>
</evidence>